<dbReference type="RefSeq" id="WP_011939865.1">
    <property type="nucleotide sequence ID" value="NC_009483.1"/>
</dbReference>
<dbReference type="PROSITE" id="PS50109">
    <property type="entry name" value="HIS_KIN"/>
    <property type="match status" value="1"/>
</dbReference>
<keyword evidence="10" id="KW-1185">Reference proteome</keyword>
<feature type="domain" description="PAC" evidence="8">
    <location>
        <begin position="162"/>
        <end position="213"/>
    </location>
</feature>
<dbReference type="EMBL" id="CP000698">
    <property type="protein sequence ID" value="ABQ27196.1"/>
    <property type="molecule type" value="Genomic_DNA"/>
</dbReference>
<evidence type="ECO:0000256" key="6">
    <source>
        <dbReference type="ARBA" id="ARBA00023136"/>
    </source>
</evidence>
<feature type="domain" description="Histidine kinase" evidence="7">
    <location>
        <begin position="356"/>
        <end position="570"/>
    </location>
</feature>
<dbReference type="AlphaFoldDB" id="A5G5X8"/>
<dbReference type="EC" id="2.7.13.3" evidence="2"/>
<dbReference type="InterPro" id="IPR004358">
    <property type="entry name" value="Sig_transdc_His_kin-like_C"/>
</dbReference>
<dbReference type="GO" id="GO:0000155">
    <property type="term" value="F:phosphorelay sensor kinase activity"/>
    <property type="evidence" value="ECO:0007669"/>
    <property type="project" value="InterPro"/>
</dbReference>
<evidence type="ECO:0000256" key="2">
    <source>
        <dbReference type="ARBA" id="ARBA00012438"/>
    </source>
</evidence>
<dbReference type="FunFam" id="3.30.565.10:FF:000006">
    <property type="entry name" value="Sensor histidine kinase WalK"/>
    <property type="match status" value="1"/>
</dbReference>
<dbReference type="Gene3D" id="3.30.450.20">
    <property type="entry name" value="PAS domain"/>
    <property type="match status" value="2"/>
</dbReference>
<organism evidence="9 10">
    <name type="scientific">Geotalea uraniireducens (strain Rf4)</name>
    <name type="common">Geobacter uraniireducens</name>
    <dbReference type="NCBI Taxonomy" id="351605"/>
    <lineage>
        <taxon>Bacteria</taxon>
        <taxon>Pseudomonadati</taxon>
        <taxon>Thermodesulfobacteriota</taxon>
        <taxon>Desulfuromonadia</taxon>
        <taxon>Geobacterales</taxon>
        <taxon>Geobacteraceae</taxon>
        <taxon>Geotalea</taxon>
    </lineage>
</organism>
<evidence type="ECO:0000256" key="5">
    <source>
        <dbReference type="ARBA" id="ARBA00022777"/>
    </source>
</evidence>
<dbReference type="CDD" id="cd00082">
    <property type="entry name" value="HisKA"/>
    <property type="match status" value="1"/>
</dbReference>
<dbReference type="GO" id="GO:0007234">
    <property type="term" value="P:osmosensory signaling via phosphorelay pathway"/>
    <property type="evidence" value="ECO:0007669"/>
    <property type="project" value="TreeGrafter"/>
</dbReference>
<evidence type="ECO:0000259" key="7">
    <source>
        <dbReference type="PROSITE" id="PS50109"/>
    </source>
</evidence>
<comment type="catalytic activity">
    <reaction evidence="1">
        <text>ATP + protein L-histidine = ADP + protein N-phospho-L-histidine.</text>
        <dbReference type="EC" id="2.7.13.3"/>
    </reaction>
</comment>
<dbReference type="OrthoDB" id="5391618at2"/>
<evidence type="ECO:0000256" key="1">
    <source>
        <dbReference type="ARBA" id="ARBA00000085"/>
    </source>
</evidence>
<dbReference type="Pfam" id="PF02518">
    <property type="entry name" value="HATPase_c"/>
    <property type="match status" value="1"/>
</dbReference>
<dbReference type="InterPro" id="IPR036097">
    <property type="entry name" value="HisK_dim/P_sf"/>
</dbReference>
<dbReference type="PRINTS" id="PR00344">
    <property type="entry name" value="BCTRLSENSOR"/>
</dbReference>
<dbReference type="SUPFAM" id="SSF55874">
    <property type="entry name" value="ATPase domain of HSP90 chaperone/DNA topoisomerase II/histidine kinase"/>
    <property type="match status" value="1"/>
</dbReference>
<dbReference type="PANTHER" id="PTHR42878">
    <property type="entry name" value="TWO-COMPONENT HISTIDINE KINASE"/>
    <property type="match status" value="1"/>
</dbReference>
<evidence type="ECO:0000313" key="9">
    <source>
        <dbReference type="EMBL" id="ABQ27196.1"/>
    </source>
</evidence>
<dbReference type="KEGG" id="gur:Gura_3024"/>
<gene>
    <name evidence="9" type="ordered locus">Gura_3024</name>
</gene>
<keyword evidence="3" id="KW-0597">Phosphoprotein</keyword>
<dbReference type="Pfam" id="PF08448">
    <property type="entry name" value="PAS_4"/>
    <property type="match status" value="1"/>
</dbReference>
<dbReference type="Gene3D" id="3.30.565.10">
    <property type="entry name" value="Histidine kinase-like ATPase, C-terminal domain"/>
    <property type="match status" value="1"/>
</dbReference>
<keyword evidence="6" id="KW-0472">Membrane</keyword>
<dbReference type="InterPro" id="IPR035965">
    <property type="entry name" value="PAS-like_dom_sf"/>
</dbReference>
<dbReference type="SMART" id="SM00388">
    <property type="entry name" value="HisKA"/>
    <property type="match status" value="1"/>
</dbReference>
<dbReference type="GO" id="GO:0030295">
    <property type="term" value="F:protein kinase activator activity"/>
    <property type="evidence" value="ECO:0007669"/>
    <property type="project" value="TreeGrafter"/>
</dbReference>
<dbReference type="GO" id="GO:0016020">
    <property type="term" value="C:membrane"/>
    <property type="evidence" value="ECO:0007669"/>
    <property type="project" value="UniProtKB-SubCell"/>
</dbReference>
<evidence type="ECO:0000256" key="3">
    <source>
        <dbReference type="ARBA" id="ARBA00022553"/>
    </source>
</evidence>
<evidence type="ECO:0000259" key="8">
    <source>
        <dbReference type="PROSITE" id="PS50113"/>
    </source>
</evidence>
<dbReference type="InterPro" id="IPR050351">
    <property type="entry name" value="BphY/WalK/GraS-like"/>
</dbReference>
<dbReference type="InterPro" id="IPR003594">
    <property type="entry name" value="HATPase_dom"/>
</dbReference>
<dbReference type="PANTHER" id="PTHR42878:SF15">
    <property type="entry name" value="BACTERIOPHYTOCHROME"/>
    <property type="match status" value="1"/>
</dbReference>
<dbReference type="HOGENOM" id="CLU_000445_114_71_7"/>
<dbReference type="Gene3D" id="1.10.287.130">
    <property type="match status" value="1"/>
</dbReference>
<name>A5G5X8_GEOUR</name>
<dbReference type="SMART" id="SM00091">
    <property type="entry name" value="PAS"/>
    <property type="match status" value="2"/>
</dbReference>
<dbReference type="SMART" id="SM00387">
    <property type="entry name" value="HATPase_c"/>
    <property type="match status" value="1"/>
</dbReference>
<proteinExistence type="predicted"/>
<dbReference type="GO" id="GO:0000156">
    <property type="term" value="F:phosphorelay response regulator activity"/>
    <property type="evidence" value="ECO:0007669"/>
    <property type="project" value="TreeGrafter"/>
</dbReference>
<keyword evidence="5 9" id="KW-0418">Kinase</keyword>
<dbReference type="Proteomes" id="UP000006695">
    <property type="component" value="Chromosome"/>
</dbReference>
<accession>A5G5X8</accession>
<dbReference type="InterPro" id="IPR000014">
    <property type="entry name" value="PAS"/>
</dbReference>
<reference evidence="9 10" key="1">
    <citation type="submission" date="2007-05" db="EMBL/GenBank/DDBJ databases">
        <title>Complete sequence of Geobacter uraniireducens Rf4.</title>
        <authorList>
            <consortium name="US DOE Joint Genome Institute"/>
            <person name="Copeland A."/>
            <person name="Lucas S."/>
            <person name="Lapidus A."/>
            <person name="Barry K."/>
            <person name="Detter J.C."/>
            <person name="Glavina del Rio T."/>
            <person name="Hammon N."/>
            <person name="Israni S."/>
            <person name="Dalin E."/>
            <person name="Tice H."/>
            <person name="Pitluck S."/>
            <person name="Chertkov O."/>
            <person name="Brettin T."/>
            <person name="Bruce D."/>
            <person name="Han C."/>
            <person name="Schmutz J."/>
            <person name="Larimer F."/>
            <person name="Land M."/>
            <person name="Hauser L."/>
            <person name="Kyrpides N."/>
            <person name="Mikhailova N."/>
            <person name="Shelobolina E."/>
            <person name="Aklujkar M."/>
            <person name="Lovley D."/>
            <person name="Richardson P."/>
        </authorList>
    </citation>
    <scope>NUCLEOTIDE SEQUENCE [LARGE SCALE GENOMIC DNA]</scope>
    <source>
        <strain evidence="9 10">Rf4</strain>
    </source>
</reference>
<sequence length="572" mass="64009">MAARRRNNRWSLVGTGIGLMLFFWVADCYLDGVFFDEGSFVQQILHPDGQELAYRIQSMLFLLVFIIYAWRKSLTQERISSSLEEALTNLAAEKARSEAILAAMPDAVSVQDTDMKILYQSPGTRKVMGDHVGEYCYAAYHQLPSVCPDCNLVESFADGLLHRRETSSPNERGPRHVEIISAPLRDAAGRIIAGIESVRDITDRKIAENRLRQQLAAIEASMDGIAILNPGGEYLYLNKAHASIYGYPSQVELMGKSWHVLYPADELQRLESLIYEGGDKQRGWRGEATGQKKDGTLFPQEISLTVLEDGGIVCVVRDISERQKSEGEIRKLNDSLCQQALDLQATNRELEAFSYSLSHDLRAPLTGLYGAAQALAEICSDKMDDTGLTLLNAIRQGCENMEELIEAMLVLFKVSRTELSYAEVDLSALANAIMAELRLRNPERAVEWRFVEGIVAWCDPHLARILLENLIGNAWKYTARHDHPRIEFGQKSSDGAVQFFVRDNGVGFDMRDAQRIFKPFQRLHRSGDFPGTGIGLATVQRIIDRHAGRVWADGAVGLGATFFFTFPLPDKE</sequence>
<dbReference type="InterPro" id="IPR000700">
    <property type="entry name" value="PAS-assoc_C"/>
</dbReference>
<dbReference type="CDD" id="cd00130">
    <property type="entry name" value="PAS"/>
    <property type="match status" value="1"/>
</dbReference>
<evidence type="ECO:0000313" key="10">
    <source>
        <dbReference type="Proteomes" id="UP000006695"/>
    </source>
</evidence>
<dbReference type="InterPro" id="IPR005467">
    <property type="entry name" value="His_kinase_dom"/>
</dbReference>
<protein>
    <recommendedName>
        <fullName evidence="2">histidine kinase</fullName>
        <ecNumber evidence="2">2.7.13.3</ecNumber>
    </recommendedName>
</protein>
<dbReference type="InterPro" id="IPR036890">
    <property type="entry name" value="HATPase_C_sf"/>
</dbReference>
<dbReference type="SUPFAM" id="SSF55785">
    <property type="entry name" value="PYP-like sensor domain (PAS domain)"/>
    <property type="match status" value="2"/>
</dbReference>
<dbReference type="PROSITE" id="PS50113">
    <property type="entry name" value="PAC"/>
    <property type="match status" value="1"/>
</dbReference>
<dbReference type="NCBIfam" id="TIGR00229">
    <property type="entry name" value="sensory_box"/>
    <property type="match status" value="1"/>
</dbReference>
<dbReference type="InterPro" id="IPR003661">
    <property type="entry name" value="HisK_dim/P_dom"/>
</dbReference>
<evidence type="ECO:0000256" key="4">
    <source>
        <dbReference type="ARBA" id="ARBA00022679"/>
    </source>
</evidence>
<dbReference type="STRING" id="351605.Gura_3024"/>
<keyword evidence="4" id="KW-0808">Transferase</keyword>
<dbReference type="Pfam" id="PF13426">
    <property type="entry name" value="PAS_9"/>
    <property type="match status" value="1"/>
</dbReference>
<dbReference type="SUPFAM" id="SSF47384">
    <property type="entry name" value="Homodimeric domain of signal transducing histidine kinase"/>
    <property type="match status" value="1"/>
</dbReference>
<dbReference type="Pfam" id="PF00512">
    <property type="entry name" value="HisKA"/>
    <property type="match status" value="1"/>
</dbReference>
<dbReference type="InterPro" id="IPR013656">
    <property type="entry name" value="PAS_4"/>
</dbReference>